<reference evidence="3 4" key="1">
    <citation type="submission" date="2020-05" db="EMBL/GenBank/DDBJ databases">
        <title>Identification and distribution of gene clusters putatively required for synthesis of sphingolipid metabolism inhibitors in phylogenetically diverse species of the filamentous fungus Fusarium.</title>
        <authorList>
            <person name="Kim H.-S."/>
            <person name="Busman M."/>
            <person name="Brown D.W."/>
            <person name="Divon H."/>
            <person name="Uhlig S."/>
            <person name="Proctor R.H."/>
        </authorList>
    </citation>
    <scope>NUCLEOTIDE SEQUENCE [LARGE SCALE GENOMIC DNA]</scope>
    <source>
        <strain evidence="3 4">NRRL 66333</strain>
    </source>
</reference>
<sequence>MPQTRSHDQKTEDRGDAPAASNATQRHLVPDNAQHMPEYPAIDLQSHQIRILHLLPATYNDPLRCVLSTEFLDAGPRYQALSYVWGDPLDCRSIEVDGRQRNVTVNLFNALRRLRYPKSERRLWVDALCINQDNDVEKSHQVKLMSKIYTRTTEAILWLGDFSDGINATPNCIPREKVMKAFDLLKFMARDSYGCAAADSDPKTELFSGGYTALSCLVQLPWWHRAWTVQETVLPADATVVCGTEQLSFSLFVAAHNNSLDHYFLNCCKRVVVPGSFWGHLQKLVYAKECLREKILFMGNVLNDFRDRKASDPRDKMYAYFGLGSNISADYTLPHEEAFTLGVRSLIEEFGTLEIILRAPEVNRSLSLPTWVPDWSADIDSQSHSLELAWYYLYRLYAACGDEKTQTRISYSHRVLDLRGLILEPIIELGDVMDSVDSMKKMVHRWQALSGDEYPQGGTYQEASWRTLMCDTSHGKGLYERLGKRANAEAMVLNEFEQIPSGVSLKAFNKKGFISETGMIGISNLDIKVGDFISVLNGGKMPFILRQIRSEEGGVAYQYIGQAYVHGIMDGEIMDKSPQFEWISLI</sequence>
<evidence type="ECO:0000256" key="1">
    <source>
        <dbReference type="SAM" id="MobiDB-lite"/>
    </source>
</evidence>
<evidence type="ECO:0000313" key="3">
    <source>
        <dbReference type="EMBL" id="KAF5590570.1"/>
    </source>
</evidence>
<dbReference type="Pfam" id="PF26639">
    <property type="entry name" value="Het-6_barrel"/>
    <property type="match status" value="1"/>
</dbReference>
<dbReference type="Pfam" id="PF06985">
    <property type="entry name" value="HET"/>
    <property type="match status" value="1"/>
</dbReference>
<dbReference type="Proteomes" id="UP000547976">
    <property type="component" value="Unassembled WGS sequence"/>
</dbReference>
<feature type="region of interest" description="Disordered" evidence="1">
    <location>
        <begin position="1"/>
        <end position="24"/>
    </location>
</feature>
<dbReference type="EMBL" id="JAAOAV010000191">
    <property type="protein sequence ID" value="KAF5590570.1"/>
    <property type="molecule type" value="Genomic_DNA"/>
</dbReference>
<accession>A0A8H5LGL1</accession>
<dbReference type="GeneID" id="59310117"/>
<dbReference type="PANTHER" id="PTHR24148">
    <property type="entry name" value="ANKYRIN REPEAT DOMAIN-CONTAINING PROTEIN 39 HOMOLOG-RELATED"/>
    <property type="match status" value="1"/>
</dbReference>
<name>A0A8H5LGL1_GIBSU</name>
<gene>
    <name evidence="3" type="ORF">FSUBG_10786</name>
</gene>
<protein>
    <submittedName>
        <fullName evidence="3">Heterokaryon incompatibility (Het-6OR allele)</fullName>
    </submittedName>
</protein>
<evidence type="ECO:0000259" key="2">
    <source>
        <dbReference type="Pfam" id="PF06985"/>
    </source>
</evidence>
<dbReference type="InterPro" id="IPR010730">
    <property type="entry name" value="HET"/>
</dbReference>
<comment type="caution">
    <text evidence="3">The sequence shown here is derived from an EMBL/GenBank/DDBJ whole genome shotgun (WGS) entry which is preliminary data.</text>
</comment>
<dbReference type="OrthoDB" id="2157530at2759"/>
<dbReference type="AlphaFoldDB" id="A0A8H5LGL1"/>
<feature type="domain" description="Heterokaryon incompatibility" evidence="2">
    <location>
        <begin position="78"/>
        <end position="231"/>
    </location>
</feature>
<dbReference type="RefSeq" id="XP_036533732.1">
    <property type="nucleotide sequence ID" value="XM_036675399.1"/>
</dbReference>
<proteinExistence type="predicted"/>
<organism evidence="3 4">
    <name type="scientific">Gibberella subglutinans</name>
    <name type="common">Fusarium subglutinans</name>
    <dbReference type="NCBI Taxonomy" id="42677"/>
    <lineage>
        <taxon>Eukaryota</taxon>
        <taxon>Fungi</taxon>
        <taxon>Dikarya</taxon>
        <taxon>Ascomycota</taxon>
        <taxon>Pezizomycotina</taxon>
        <taxon>Sordariomycetes</taxon>
        <taxon>Hypocreomycetidae</taxon>
        <taxon>Hypocreales</taxon>
        <taxon>Nectriaceae</taxon>
        <taxon>Fusarium</taxon>
        <taxon>Fusarium fujikuroi species complex</taxon>
    </lineage>
</organism>
<dbReference type="PANTHER" id="PTHR24148:SF73">
    <property type="entry name" value="HET DOMAIN PROTEIN (AFU_ORTHOLOGUE AFUA_8G01020)"/>
    <property type="match status" value="1"/>
</dbReference>
<dbReference type="InterPro" id="IPR052895">
    <property type="entry name" value="HetReg/Transcr_Mod"/>
</dbReference>
<evidence type="ECO:0000313" key="4">
    <source>
        <dbReference type="Proteomes" id="UP000547976"/>
    </source>
</evidence>
<keyword evidence="4" id="KW-1185">Reference proteome</keyword>
<feature type="compositionally biased region" description="Basic and acidic residues" evidence="1">
    <location>
        <begin position="1"/>
        <end position="16"/>
    </location>
</feature>